<keyword evidence="1" id="KW-0732">Signal</keyword>
<reference evidence="3" key="2">
    <citation type="submission" date="2020-10" db="UniProtKB">
        <authorList>
            <consortium name="WormBaseParasite"/>
        </authorList>
    </citation>
    <scope>IDENTIFICATION</scope>
</reference>
<dbReference type="Proteomes" id="UP000492821">
    <property type="component" value="Unassembled WGS sequence"/>
</dbReference>
<evidence type="ECO:0000256" key="1">
    <source>
        <dbReference type="SAM" id="SignalP"/>
    </source>
</evidence>
<dbReference type="WBParaSite" id="Pan_g1937.t1">
    <property type="protein sequence ID" value="Pan_g1937.t1"/>
    <property type="gene ID" value="Pan_g1937"/>
</dbReference>
<protein>
    <submittedName>
        <fullName evidence="3">Apolipoprotein C-I</fullName>
    </submittedName>
</protein>
<keyword evidence="2" id="KW-1185">Reference proteome</keyword>
<feature type="signal peptide" evidence="1">
    <location>
        <begin position="1"/>
        <end position="20"/>
    </location>
</feature>
<dbReference type="AlphaFoldDB" id="A0A7E4VE26"/>
<evidence type="ECO:0000313" key="2">
    <source>
        <dbReference type="Proteomes" id="UP000492821"/>
    </source>
</evidence>
<feature type="chain" id="PRO_5028980463" evidence="1">
    <location>
        <begin position="21"/>
        <end position="131"/>
    </location>
</feature>
<sequence length="131" mass="14718">MRVATVITLAIALCAVPSQADWFDDFVDSIADKLHSGASYLKEEAAPVIRHKFNSVKETLQDPETHENVQTWVKEKALPVIQEKWGQFSSFVGEEVVPELKKVYDAANEAHEKVFTDKDGDIVIKQTEESD</sequence>
<accession>A0A7E4VE26</accession>
<organism evidence="2 3">
    <name type="scientific">Panagrellus redivivus</name>
    <name type="common">Microworm</name>
    <dbReference type="NCBI Taxonomy" id="6233"/>
    <lineage>
        <taxon>Eukaryota</taxon>
        <taxon>Metazoa</taxon>
        <taxon>Ecdysozoa</taxon>
        <taxon>Nematoda</taxon>
        <taxon>Chromadorea</taxon>
        <taxon>Rhabditida</taxon>
        <taxon>Tylenchina</taxon>
        <taxon>Panagrolaimomorpha</taxon>
        <taxon>Panagrolaimoidea</taxon>
        <taxon>Panagrolaimidae</taxon>
        <taxon>Panagrellus</taxon>
    </lineage>
</organism>
<reference evidence="2" key="1">
    <citation type="journal article" date="2013" name="Genetics">
        <title>The draft genome and transcriptome of Panagrellus redivivus are shaped by the harsh demands of a free-living lifestyle.</title>
        <authorList>
            <person name="Srinivasan J."/>
            <person name="Dillman A.R."/>
            <person name="Macchietto M.G."/>
            <person name="Heikkinen L."/>
            <person name="Lakso M."/>
            <person name="Fracchia K.M."/>
            <person name="Antoshechkin I."/>
            <person name="Mortazavi A."/>
            <person name="Wong G."/>
            <person name="Sternberg P.W."/>
        </authorList>
    </citation>
    <scope>NUCLEOTIDE SEQUENCE [LARGE SCALE GENOMIC DNA]</scope>
    <source>
        <strain evidence="2">MT8872</strain>
    </source>
</reference>
<evidence type="ECO:0000313" key="3">
    <source>
        <dbReference type="WBParaSite" id="Pan_g1937.t1"/>
    </source>
</evidence>
<proteinExistence type="predicted"/>
<name>A0A7E4VE26_PANRE</name>